<dbReference type="NCBIfam" id="TIGR00675">
    <property type="entry name" value="dcm"/>
    <property type="match status" value="1"/>
</dbReference>
<comment type="caution">
    <text evidence="6">Lacks conserved residue(s) required for the propagation of feature annotation.</text>
</comment>
<dbReference type="GO" id="GO:0009307">
    <property type="term" value="P:DNA restriction-modification system"/>
    <property type="evidence" value="ECO:0007669"/>
    <property type="project" value="UniProtKB-KW"/>
</dbReference>
<sequence>KKPKGFLLENVPGLLTSDKGRTFEIIQSELKKVGYEFYYDVLDAADFGVPQNRKRLFIVGFRKDLVSDFFKFPKGKEEKAYICDFLEDDPKGYSISEKTQNNYLFKLDDGRPQIIDKDSMIQVKTLVASYHKIQRLTGTFVKGGETGLRLLSELECKRIQGFPDEYKIPVSRTQMYRQFGNSVAVPVIEEIAKQMVEVLQYT</sequence>
<proteinExistence type="inferred from homology"/>
<evidence type="ECO:0000256" key="6">
    <source>
        <dbReference type="PROSITE-ProRule" id="PRU01016"/>
    </source>
</evidence>
<dbReference type="EC" id="2.1.1.37" evidence="1"/>
<dbReference type="GO" id="GO:0044027">
    <property type="term" value="P:negative regulation of gene expression via chromosomal CpG island methylation"/>
    <property type="evidence" value="ECO:0007669"/>
    <property type="project" value="TreeGrafter"/>
</dbReference>
<comment type="similarity">
    <text evidence="6 7">Belongs to the class I-like SAM-binding methyltransferase superfamily. C5-methyltransferase family.</text>
</comment>
<dbReference type="Gene3D" id="3.40.50.150">
    <property type="entry name" value="Vaccinia Virus protein VP39"/>
    <property type="match status" value="1"/>
</dbReference>
<feature type="non-terminal residue" evidence="8">
    <location>
        <position position="1"/>
    </location>
</feature>
<accession>A0AA42IYB2</accession>
<keyword evidence="5" id="KW-0680">Restriction system</keyword>
<dbReference type="RefSeq" id="WP_271010675.1">
    <property type="nucleotide sequence ID" value="NZ_JAQIFT010000002.1"/>
</dbReference>
<evidence type="ECO:0000256" key="3">
    <source>
        <dbReference type="ARBA" id="ARBA00022679"/>
    </source>
</evidence>
<evidence type="ECO:0000256" key="1">
    <source>
        <dbReference type="ARBA" id="ARBA00011975"/>
    </source>
</evidence>
<dbReference type="InterPro" id="IPR029063">
    <property type="entry name" value="SAM-dependent_MTases_sf"/>
</dbReference>
<name>A0AA42IYB2_9FIRM</name>
<dbReference type="Pfam" id="PF00145">
    <property type="entry name" value="DNA_methylase"/>
    <property type="match status" value="1"/>
</dbReference>
<dbReference type="PANTHER" id="PTHR10629:SF52">
    <property type="entry name" value="DNA (CYTOSINE-5)-METHYLTRANSFERASE 1"/>
    <property type="match status" value="1"/>
</dbReference>
<dbReference type="InterPro" id="IPR031303">
    <property type="entry name" value="C5_meth_CS"/>
</dbReference>
<evidence type="ECO:0000256" key="7">
    <source>
        <dbReference type="RuleBase" id="RU000416"/>
    </source>
</evidence>
<dbReference type="Gene3D" id="3.90.120.10">
    <property type="entry name" value="DNA Methylase, subunit A, domain 2"/>
    <property type="match status" value="1"/>
</dbReference>
<dbReference type="PROSITE" id="PS00095">
    <property type="entry name" value="C5_MTASE_2"/>
    <property type="match status" value="1"/>
</dbReference>
<dbReference type="GO" id="GO:0003677">
    <property type="term" value="F:DNA binding"/>
    <property type="evidence" value="ECO:0007669"/>
    <property type="project" value="TreeGrafter"/>
</dbReference>
<gene>
    <name evidence="8" type="primary">dcm</name>
    <name evidence="8" type="ORF">PBV87_00060</name>
</gene>
<dbReference type="InterPro" id="IPR001525">
    <property type="entry name" value="C5_MeTfrase"/>
</dbReference>
<dbReference type="PANTHER" id="PTHR10629">
    <property type="entry name" value="CYTOSINE-SPECIFIC METHYLTRANSFERASE"/>
    <property type="match status" value="1"/>
</dbReference>
<keyword evidence="2 6" id="KW-0489">Methyltransferase</keyword>
<evidence type="ECO:0000313" key="9">
    <source>
        <dbReference type="Proteomes" id="UP001169242"/>
    </source>
</evidence>
<dbReference type="PRINTS" id="PR00105">
    <property type="entry name" value="C5METTRFRASE"/>
</dbReference>
<dbReference type="AlphaFoldDB" id="A0AA42IYB2"/>
<dbReference type="SUPFAM" id="SSF53335">
    <property type="entry name" value="S-adenosyl-L-methionine-dependent methyltransferases"/>
    <property type="match status" value="1"/>
</dbReference>
<keyword evidence="3 6" id="KW-0808">Transferase</keyword>
<keyword evidence="9" id="KW-1185">Reference proteome</keyword>
<dbReference type="GO" id="GO:0003886">
    <property type="term" value="F:DNA (cytosine-5-)-methyltransferase activity"/>
    <property type="evidence" value="ECO:0007669"/>
    <property type="project" value="UniProtKB-EC"/>
</dbReference>
<reference evidence="8" key="1">
    <citation type="journal article" date="2023" name="Int. J. Syst. Evol. Microbiol.">
        <title>&lt;i&gt;Holtiella tumoricola&lt;/i&gt; gen. nov. sp. nov., isolated from a human clinical sample.</title>
        <authorList>
            <person name="Allen-Vercoe E."/>
            <person name="Daigneault M.C."/>
            <person name="Vancuren S.J."/>
            <person name="Cochrane K."/>
            <person name="O'Neal L.L."/>
            <person name="Sankaranarayanan K."/>
            <person name="Lawson P.A."/>
        </authorList>
    </citation>
    <scope>NUCLEOTIDE SEQUENCE</scope>
    <source>
        <strain evidence="8">CC70A</strain>
    </source>
</reference>
<protein>
    <recommendedName>
        <fullName evidence="1">DNA (cytosine-5-)-methyltransferase</fullName>
        <ecNumber evidence="1">2.1.1.37</ecNumber>
    </recommendedName>
</protein>
<evidence type="ECO:0000256" key="2">
    <source>
        <dbReference type="ARBA" id="ARBA00022603"/>
    </source>
</evidence>
<dbReference type="Proteomes" id="UP001169242">
    <property type="component" value="Unassembled WGS sequence"/>
</dbReference>
<evidence type="ECO:0000256" key="5">
    <source>
        <dbReference type="ARBA" id="ARBA00022747"/>
    </source>
</evidence>
<comment type="caution">
    <text evidence="8">The sequence shown here is derived from an EMBL/GenBank/DDBJ whole genome shotgun (WGS) entry which is preliminary data.</text>
</comment>
<dbReference type="InterPro" id="IPR050390">
    <property type="entry name" value="C5-Methyltransferase"/>
</dbReference>
<dbReference type="EMBL" id="JAQIFT010000002">
    <property type="protein sequence ID" value="MDA3729905.1"/>
    <property type="molecule type" value="Genomic_DNA"/>
</dbReference>
<keyword evidence="4 6" id="KW-0949">S-adenosyl-L-methionine</keyword>
<organism evidence="8 9">
    <name type="scientific">Holtiella tumoricola</name>
    <dbReference type="NCBI Taxonomy" id="3018743"/>
    <lineage>
        <taxon>Bacteria</taxon>
        <taxon>Bacillati</taxon>
        <taxon>Bacillota</taxon>
        <taxon>Clostridia</taxon>
        <taxon>Lachnospirales</taxon>
        <taxon>Cellulosilyticaceae</taxon>
        <taxon>Holtiella</taxon>
    </lineage>
</organism>
<dbReference type="GO" id="GO:0032259">
    <property type="term" value="P:methylation"/>
    <property type="evidence" value="ECO:0007669"/>
    <property type="project" value="UniProtKB-KW"/>
</dbReference>
<dbReference type="PROSITE" id="PS51679">
    <property type="entry name" value="SAM_MT_C5"/>
    <property type="match status" value="1"/>
</dbReference>
<evidence type="ECO:0000313" key="8">
    <source>
        <dbReference type="EMBL" id="MDA3729905.1"/>
    </source>
</evidence>
<evidence type="ECO:0000256" key="4">
    <source>
        <dbReference type="ARBA" id="ARBA00022691"/>
    </source>
</evidence>